<dbReference type="Pfam" id="PF00067">
    <property type="entry name" value="p450"/>
    <property type="match status" value="1"/>
</dbReference>
<dbReference type="GeneID" id="92751179"/>
<dbReference type="EMBL" id="JBEPSN010000001">
    <property type="protein sequence ID" value="MET4538444.1"/>
    <property type="molecule type" value="Genomic_DNA"/>
</dbReference>
<keyword evidence="2" id="KW-0408">Iron</keyword>
<sequence length="399" mass="45239">MVAQKEPENEFNPLYEETFDNSHIYYEEMRSNCPVAHSESFGGFWALFKYEDIVRIQTEHETFSTAEKNVVPPATRNQGKRPPLHFDPPEHDAYRRPVTPVFNKSRMAVLAPELRRFADELIDPLIASGTFDFTLDFAEYFAARAFGLILRLPLEMMLRSREVQVQYYRSQMAMDKEAVTKWSDELYEVAKDIVNDRKRNLLSPDEDLISALLLAGNKGEPISHDMVVASVRQFLSASQAAPGAVLGSIAAHLGRDAELQQHLRDNPDRIPDAVEEFLRLYSPYRVFARTATRDVEIGGREIPAGEPIAMIFPSANRDEDVFEKPHEFNMDRKPNKHIAFGRGPHRCPAAALARLELHIAIEALLSKTQRFELAGEIKMTDWLEFGPSSTPIKAVPASV</sequence>
<dbReference type="InterPro" id="IPR017972">
    <property type="entry name" value="Cyt_P450_CS"/>
</dbReference>
<dbReference type="Proteomes" id="UP001549307">
    <property type="component" value="Unassembled WGS sequence"/>
</dbReference>
<evidence type="ECO:0000256" key="3">
    <source>
        <dbReference type="SAM" id="MobiDB-lite"/>
    </source>
</evidence>
<dbReference type="Gene3D" id="1.10.630.10">
    <property type="entry name" value="Cytochrome P450"/>
    <property type="match status" value="1"/>
</dbReference>
<name>A0ABV2P102_9MICC</name>
<reference evidence="4 5" key="1">
    <citation type="submission" date="2024-06" db="EMBL/GenBank/DDBJ databases">
        <title>Sorghum-associated microbial communities from plants grown in Nebraska, USA.</title>
        <authorList>
            <person name="Schachtman D."/>
        </authorList>
    </citation>
    <scope>NUCLEOTIDE SEQUENCE [LARGE SCALE GENOMIC DNA]</scope>
    <source>
        <strain evidence="4 5">3552</strain>
    </source>
</reference>
<keyword evidence="2" id="KW-0503">Monooxygenase</keyword>
<evidence type="ECO:0000256" key="2">
    <source>
        <dbReference type="RuleBase" id="RU000461"/>
    </source>
</evidence>
<dbReference type="RefSeq" id="WP_354225861.1">
    <property type="nucleotide sequence ID" value="NZ_JBEPSN010000001.1"/>
</dbReference>
<comment type="caution">
    <text evidence="4">The sequence shown here is derived from an EMBL/GenBank/DDBJ whole genome shotgun (WGS) entry which is preliminary data.</text>
</comment>
<accession>A0ABV2P102</accession>
<dbReference type="InterPro" id="IPR036396">
    <property type="entry name" value="Cyt_P450_sf"/>
</dbReference>
<keyword evidence="2" id="KW-0560">Oxidoreductase</keyword>
<dbReference type="InterPro" id="IPR001128">
    <property type="entry name" value="Cyt_P450"/>
</dbReference>
<dbReference type="PANTHER" id="PTHR46696">
    <property type="entry name" value="P450, PUTATIVE (EUROFUNG)-RELATED"/>
    <property type="match status" value="1"/>
</dbReference>
<feature type="region of interest" description="Disordered" evidence="3">
    <location>
        <begin position="72"/>
        <end position="91"/>
    </location>
</feature>
<comment type="similarity">
    <text evidence="1 2">Belongs to the cytochrome P450 family.</text>
</comment>
<organism evidence="4 5">
    <name type="scientific">Arthrobacter bambusae</name>
    <dbReference type="NCBI Taxonomy" id="1338426"/>
    <lineage>
        <taxon>Bacteria</taxon>
        <taxon>Bacillati</taxon>
        <taxon>Actinomycetota</taxon>
        <taxon>Actinomycetes</taxon>
        <taxon>Micrococcales</taxon>
        <taxon>Micrococcaceae</taxon>
        <taxon>Arthrobacter</taxon>
    </lineage>
</organism>
<keyword evidence="2" id="KW-0349">Heme</keyword>
<dbReference type="SUPFAM" id="SSF48264">
    <property type="entry name" value="Cytochrome P450"/>
    <property type="match status" value="1"/>
</dbReference>
<keyword evidence="5" id="KW-1185">Reference proteome</keyword>
<dbReference type="PANTHER" id="PTHR46696:SF6">
    <property type="entry name" value="P450, PUTATIVE (EUROFUNG)-RELATED"/>
    <property type="match status" value="1"/>
</dbReference>
<gene>
    <name evidence="4" type="ORF">ABIE37_000199</name>
</gene>
<dbReference type="PRINTS" id="PR00359">
    <property type="entry name" value="BP450"/>
</dbReference>
<dbReference type="InterPro" id="IPR002397">
    <property type="entry name" value="Cyt_P450_B"/>
</dbReference>
<evidence type="ECO:0000256" key="1">
    <source>
        <dbReference type="ARBA" id="ARBA00010617"/>
    </source>
</evidence>
<evidence type="ECO:0000313" key="5">
    <source>
        <dbReference type="Proteomes" id="UP001549307"/>
    </source>
</evidence>
<proteinExistence type="inferred from homology"/>
<dbReference type="PROSITE" id="PS00086">
    <property type="entry name" value="CYTOCHROME_P450"/>
    <property type="match status" value="1"/>
</dbReference>
<keyword evidence="2" id="KW-0479">Metal-binding</keyword>
<protein>
    <submittedName>
        <fullName evidence="4">Cytochrome P450</fullName>
    </submittedName>
</protein>
<evidence type="ECO:0000313" key="4">
    <source>
        <dbReference type="EMBL" id="MET4538444.1"/>
    </source>
</evidence>